<organism evidence="1 2">
    <name type="scientific">Staurois parvus</name>
    <dbReference type="NCBI Taxonomy" id="386267"/>
    <lineage>
        <taxon>Eukaryota</taxon>
        <taxon>Metazoa</taxon>
        <taxon>Chordata</taxon>
        <taxon>Craniata</taxon>
        <taxon>Vertebrata</taxon>
        <taxon>Euteleostomi</taxon>
        <taxon>Amphibia</taxon>
        <taxon>Batrachia</taxon>
        <taxon>Anura</taxon>
        <taxon>Neobatrachia</taxon>
        <taxon>Ranoidea</taxon>
        <taxon>Ranidae</taxon>
        <taxon>Staurois</taxon>
    </lineage>
</organism>
<evidence type="ECO:0000313" key="2">
    <source>
        <dbReference type="Proteomes" id="UP001162483"/>
    </source>
</evidence>
<feature type="non-terminal residue" evidence="1">
    <location>
        <position position="159"/>
    </location>
</feature>
<reference evidence="1" key="1">
    <citation type="submission" date="2023-05" db="EMBL/GenBank/DDBJ databases">
        <authorList>
            <person name="Stuckert A."/>
        </authorList>
    </citation>
    <scope>NUCLEOTIDE SEQUENCE</scope>
</reference>
<protein>
    <submittedName>
        <fullName evidence="1">Uncharacterized protein</fullName>
    </submittedName>
</protein>
<sequence length="159" mass="18152">GTRIEEKPNWDTCCSDNCLRGDFFYNYNLVHLFFCRLQSANDGHKYPRSQTLPIIRAKNALSNPKLLQIIELTTSITSNSNETDIVHHIDLDANIATEVCLTVLDLLCLFNQSHQLLLSDSQSVLMKKVFDNHLLFLQINQSVAALRHVFAALRMFVCK</sequence>
<evidence type="ECO:0000313" key="1">
    <source>
        <dbReference type="EMBL" id="CAI9605266.1"/>
    </source>
</evidence>
<dbReference type="PANTHER" id="PTHR23317">
    <property type="entry name" value="DEDICATOR OF CYTOKINESIS DOCK"/>
    <property type="match status" value="1"/>
</dbReference>
<dbReference type="PANTHER" id="PTHR23317:SF71">
    <property type="entry name" value="DEDICATOR OF CYTOKINESIS PROTEIN 10"/>
    <property type="match status" value="1"/>
</dbReference>
<proteinExistence type="predicted"/>
<keyword evidence="2" id="KW-1185">Reference proteome</keyword>
<accession>A0ABN9GCG3</accession>
<gene>
    <name evidence="1" type="ORF">SPARVUS_LOCUS13569594</name>
</gene>
<dbReference type="EMBL" id="CATNWA010018096">
    <property type="protein sequence ID" value="CAI9605266.1"/>
    <property type="molecule type" value="Genomic_DNA"/>
</dbReference>
<feature type="non-terminal residue" evidence="1">
    <location>
        <position position="1"/>
    </location>
</feature>
<dbReference type="InterPro" id="IPR026791">
    <property type="entry name" value="DOCK"/>
</dbReference>
<dbReference type="Proteomes" id="UP001162483">
    <property type="component" value="Unassembled WGS sequence"/>
</dbReference>
<comment type="caution">
    <text evidence="1">The sequence shown here is derived from an EMBL/GenBank/DDBJ whole genome shotgun (WGS) entry which is preliminary data.</text>
</comment>
<name>A0ABN9GCG3_9NEOB</name>